<dbReference type="InParanoid" id="A0A1X7TMA5"/>
<dbReference type="SUPFAM" id="SSF56672">
    <property type="entry name" value="DNA/RNA polymerases"/>
    <property type="match status" value="1"/>
</dbReference>
<dbReference type="eggNOG" id="ENOG502T5RZ">
    <property type="taxonomic scope" value="Eukaryota"/>
</dbReference>
<dbReference type="PROSITE" id="PS50878">
    <property type="entry name" value="RT_POL"/>
    <property type="match status" value="1"/>
</dbReference>
<name>A0A1X7TMA5_AMPQE</name>
<dbReference type="InterPro" id="IPR043128">
    <property type="entry name" value="Rev_trsase/Diguanyl_cyclase"/>
</dbReference>
<organism evidence="2">
    <name type="scientific">Amphimedon queenslandica</name>
    <name type="common">Sponge</name>
    <dbReference type="NCBI Taxonomy" id="400682"/>
    <lineage>
        <taxon>Eukaryota</taxon>
        <taxon>Metazoa</taxon>
        <taxon>Porifera</taxon>
        <taxon>Demospongiae</taxon>
        <taxon>Heteroscleromorpha</taxon>
        <taxon>Haplosclerida</taxon>
        <taxon>Niphatidae</taxon>
        <taxon>Amphimedon</taxon>
    </lineage>
</organism>
<accession>A0A1X7TMA5</accession>
<dbReference type="PANTHER" id="PTHR33050:SF7">
    <property type="entry name" value="RIBONUCLEASE H"/>
    <property type="match status" value="1"/>
</dbReference>
<protein>
    <recommendedName>
        <fullName evidence="1">Reverse transcriptase domain-containing protein</fullName>
    </recommendedName>
</protein>
<proteinExistence type="predicted"/>
<feature type="domain" description="Reverse transcriptase" evidence="1">
    <location>
        <begin position="1"/>
        <end position="70"/>
    </location>
</feature>
<dbReference type="InterPro" id="IPR000477">
    <property type="entry name" value="RT_dom"/>
</dbReference>
<dbReference type="InterPro" id="IPR052055">
    <property type="entry name" value="Hepadnavirus_pol/RT"/>
</dbReference>
<dbReference type="PANTHER" id="PTHR33050">
    <property type="entry name" value="REVERSE TRANSCRIPTASE DOMAIN-CONTAINING PROTEIN"/>
    <property type="match status" value="1"/>
</dbReference>
<dbReference type="AlphaFoldDB" id="A0A1X7TMA5"/>
<evidence type="ECO:0000313" key="2">
    <source>
        <dbReference type="EnsemblMetazoa" id="Aqu2.1.15921_001"/>
    </source>
</evidence>
<dbReference type="Gene3D" id="3.30.70.270">
    <property type="match status" value="1"/>
</dbReference>
<dbReference type="EnsemblMetazoa" id="Aqu2.1.15921_001">
    <property type="protein sequence ID" value="Aqu2.1.15921_001"/>
    <property type="gene ID" value="Aqu2.1.15921"/>
</dbReference>
<sequence length="128" mass="14401">MKAVISILRSWSIRLIIYLDDILIMGSTQSEVKAHLQKAIALLEKLGFCINWKKSVVEPSQFIEFLGLVVNSESLTLSVPQHKVQKIFRECQSLWNKAMASERDLAHLIGLLTSVNQAVSVGPLHYRA</sequence>
<reference evidence="2" key="1">
    <citation type="submission" date="2017-05" db="UniProtKB">
        <authorList>
            <consortium name="EnsemblMetazoa"/>
        </authorList>
    </citation>
    <scope>IDENTIFICATION</scope>
</reference>
<evidence type="ECO:0000259" key="1">
    <source>
        <dbReference type="PROSITE" id="PS50878"/>
    </source>
</evidence>
<dbReference type="Pfam" id="PF00078">
    <property type="entry name" value="RVT_1"/>
    <property type="match status" value="1"/>
</dbReference>
<dbReference type="InterPro" id="IPR043502">
    <property type="entry name" value="DNA/RNA_pol_sf"/>
</dbReference>